<dbReference type="OrthoDB" id="1628901at2"/>
<keyword evidence="4" id="KW-1185">Reference proteome</keyword>
<evidence type="ECO:0000313" key="4">
    <source>
        <dbReference type="Proteomes" id="UP000464675"/>
    </source>
</evidence>
<dbReference type="RefSeq" id="WP_161859467.1">
    <property type="nucleotide sequence ID" value="NZ_CP047491.1"/>
</dbReference>
<dbReference type="Proteomes" id="UP000464675">
    <property type="component" value="Chromosome"/>
</dbReference>
<evidence type="ECO:0000313" key="2">
    <source>
        <dbReference type="EMBL" id="MBB5212550.1"/>
    </source>
</evidence>
<evidence type="ECO:0008006" key="6">
    <source>
        <dbReference type="Google" id="ProtNLM"/>
    </source>
</evidence>
<dbReference type="SUPFAM" id="SSF74653">
    <property type="entry name" value="TolA/TonB C-terminal domain"/>
    <property type="match status" value="1"/>
</dbReference>
<dbReference type="EMBL" id="CP047491">
    <property type="protein sequence ID" value="QHQ40169.1"/>
    <property type="molecule type" value="Genomic_DNA"/>
</dbReference>
<dbReference type="Proteomes" id="UP000563601">
    <property type="component" value="Unassembled WGS sequence"/>
</dbReference>
<reference evidence="3 4" key="1">
    <citation type="submission" date="2020-01" db="EMBL/GenBank/DDBJ databases">
        <title>The possibility of degradation of plastic by Microbulbifer hydrolyticus IRE-31.</title>
        <authorList>
            <person name="Liu L."/>
        </authorList>
    </citation>
    <scope>NUCLEOTIDE SEQUENCE [LARGE SCALE GENOMIC DNA]</scope>
    <source>
        <strain evidence="3 4">IRE-31</strain>
    </source>
</reference>
<feature type="signal peptide" evidence="1">
    <location>
        <begin position="1"/>
        <end position="18"/>
    </location>
</feature>
<reference evidence="2 5" key="2">
    <citation type="submission" date="2020-08" db="EMBL/GenBank/DDBJ databases">
        <title>Genomic Encyclopedia of Type Strains, Phase IV (KMG-IV): sequencing the most valuable type-strain genomes for metagenomic binning, comparative biology and taxonomic classification.</title>
        <authorList>
            <person name="Goeker M."/>
        </authorList>
    </citation>
    <scope>NUCLEOTIDE SEQUENCE [LARGE SCALE GENOMIC DNA]</scope>
    <source>
        <strain evidence="2 5">DSM 11525</strain>
    </source>
</reference>
<proteinExistence type="predicted"/>
<evidence type="ECO:0000313" key="5">
    <source>
        <dbReference type="Proteomes" id="UP000563601"/>
    </source>
</evidence>
<dbReference type="Gene3D" id="3.30.1150.10">
    <property type="match status" value="1"/>
</dbReference>
<name>A0A6P1TFY6_9GAMM</name>
<organism evidence="2 5">
    <name type="scientific">Microbulbifer hydrolyticus</name>
    <dbReference type="NCBI Taxonomy" id="48074"/>
    <lineage>
        <taxon>Bacteria</taxon>
        <taxon>Pseudomonadati</taxon>
        <taxon>Pseudomonadota</taxon>
        <taxon>Gammaproteobacteria</taxon>
        <taxon>Cellvibrionales</taxon>
        <taxon>Microbulbiferaceae</taxon>
        <taxon>Microbulbifer</taxon>
    </lineage>
</organism>
<evidence type="ECO:0000313" key="3">
    <source>
        <dbReference type="EMBL" id="QHQ40169.1"/>
    </source>
</evidence>
<dbReference type="EMBL" id="JACHHR010000003">
    <property type="protein sequence ID" value="MBB5212550.1"/>
    <property type="molecule type" value="Genomic_DNA"/>
</dbReference>
<sequence>MKKLITLYLAFFSAIATAQEIKCEGLRKISAPYPPYPLPEQVREYLPGTSYMHIFVEGYVVVEFTVEKTGYVSDVKVIESENKPIRDRTNISFDGFLEKSVVPVVSKWQFEAQAQPCIHKQKFSYFLSPNA</sequence>
<gene>
    <name evidence="3" type="ORF">GTQ55_15065</name>
    <name evidence="2" type="ORF">HNQ53_002775</name>
</gene>
<accession>A0A6P1TFY6</accession>
<dbReference type="AlphaFoldDB" id="A0A6P1TFY6"/>
<evidence type="ECO:0000256" key="1">
    <source>
        <dbReference type="SAM" id="SignalP"/>
    </source>
</evidence>
<keyword evidence="1" id="KW-0732">Signal</keyword>
<protein>
    <recommendedName>
        <fullName evidence="6">TonB C-terminal domain-containing protein</fullName>
    </recommendedName>
</protein>
<feature type="chain" id="PRO_5044645723" description="TonB C-terminal domain-containing protein" evidence="1">
    <location>
        <begin position="19"/>
        <end position="131"/>
    </location>
</feature>